<name>A0A1I4K4E5_9ACTN</name>
<protein>
    <submittedName>
        <fullName evidence="2">Alkylhydroperoxidase AhpD family core domain-containing protein</fullName>
    </submittedName>
</protein>
<dbReference type="GO" id="GO:0051920">
    <property type="term" value="F:peroxiredoxin activity"/>
    <property type="evidence" value="ECO:0007669"/>
    <property type="project" value="InterPro"/>
</dbReference>
<dbReference type="STRING" id="504800.SAMN04488085_11685"/>
<dbReference type="Gene3D" id="1.20.1290.10">
    <property type="entry name" value="AhpD-like"/>
    <property type="match status" value="1"/>
</dbReference>
<sequence>MTAEAPRLPGAAEDGPTAELLRARRGGRLSDLDRLLLHSPPVAEGWNALLGALRTGTTLPPDLRELVILRVAVLNDATFEWTAHEPIGRRAGLTDVQLQLLRLPHPAPGPGWSPVQAAVLAFTDAATREVTVPDAVFAAVREHLDDRQVVELTALVAGYAMVSRFLVALQVPAPDGEVAG</sequence>
<feature type="domain" description="Carboxymuconolactone decarboxylase-like" evidence="1">
    <location>
        <begin position="40"/>
        <end position="122"/>
    </location>
</feature>
<evidence type="ECO:0000313" key="2">
    <source>
        <dbReference type="EMBL" id="SFL73346.1"/>
    </source>
</evidence>
<dbReference type="Pfam" id="PF02627">
    <property type="entry name" value="CMD"/>
    <property type="match status" value="1"/>
</dbReference>
<gene>
    <name evidence="2" type="ORF">SAMN04488085_11685</name>
</gene>
<dbReference type="OrthoDB" id="4704294at2"/>
<keyword evidence="3" id="KW-1185">Reference proteome</keyword>
<dbReference type="Proteomes" id="UP000199152">
    <property type="component" value="Unassembled WGS sequence"/>
</dbReference>
<dbReference type="EMBL" id="FOSW01000016">
    <property type="protein sequence ID" value="SFL73346.1"/>
    <property type="molecule type" value="Genomic_DNA"/>
</dbReference>
<evidence type="ECO:0000313" key="3">
    <source>
        <dbReference type="Proteomes" id="UP000199152"/>
    </source>
</evidence>
<evidence type="ECO:0000259" key="1">
    <source>
        <dbReference type="Pfam" id="PF02627"/>
    </source>
</evidence>
<dbReference type="RefSeq" id="WP_091329043.1">
    <property type="nucleotide sequence ID" value="NZ_FOSW01000016.1"/>
</dbReference>
<proteinExistence type="predicted"/>
<dbReference type="InterPro" id="IPR003779">
    <property type="entry name" value="CMD-like"/>
</dbReference>
<dbReference type="SUPFAM" id="SSF69118">
    <property type="entry name" value="AhpD-like"/>
    <property type="match status" value="1"/>
</dbReference>
<dbReference type="InterPro" id="IPR029032">
    <property type="entry name" value="AhpD-like"/>
</dbReference>
<dbReference type="PANTHER" id="PTHR34846:SF11">
    <property type="entry name" value="4-CARBOXYMUCONOLACTONE DECARBOXYLASE FAMILY PROTEIN (AFU_ORTHOLOGUE AFUA_6G11590)"/>
    <property type="match status" value="1"/>
</dbReference>
<dbReference type="PANTHER" id="PTHR34846">
    <property type="entry name" value="4-CARBOXYMUCONOLACTONE DECARBOXYLASE FAMILY PROTEIN (AFU_ORTHOLOGUE AFUA_6G11590)"/>
    <property type="match status" value="1"/>
</dbReference>
<keyword evidence="2" id="KW-0575">Peroxidase</keyword>
<organism evidence="2 3">
    <name type="scientific">Geodermatophilus ruber</name>
    <dbReference type="NCBI Taxonomy" id="504800"/>
    <lineage>
        <taxon>Bacteria</taxon>
        <taxon>Bacillati</taxon>
        <taxon>Actinomycetota</taxon>
        <taxon>Actinomycetes</taxon>
        <taxon>Geodermatophilales</taxon>
        <taxon>Geodermatophilaceae</taxon>
        <taxon>Geodermatophilus</taxon>
    </lineage>
</organism>
<dbReference type="InParanoid" id="A0A1I4K4E5"/>
<keyword evidence="2" id="KW-0560">Oxidoreductase</keyword>
<reference evidence="2 3" key="1">
    <citation type="submission" date="2016-10" db="EMBL/GenBank/DDBJ databases">
        <authorList>
            <person name="de Groot N.N."/>
        </authorList>
    </citation>
    <scope>NUCLEOTIDE SEQUENCE [LARGE SCALE GENOMIC DNA]</scope>
    <source>
        <strain evidence="2 3">DSM 45317</strain>
    </source>
</reference>
<dbReference type="AlphaFoldDB" id="A0A1I4K4E5"/>
<accession>A0A1I4K4E5</accession>